<dbReference type="EMBL" id="JBAWTH010000131">
    <property type="protein sequence ID" value="KAL2275491.1"/>
    <property type="molecule type" value="Genomic_DNA"/>
</dbReference>
<feature type="transmembrane region" description="Helical" evidence="2">
    <location>
        <begin position="45"/>
        <end position="67"/>
    </location>
</feature>
<gene>
    <name evidence="3" type="ORF">FJTKL_01998</name>
</gene>
<sequence>MLRQVAGRRALSMWPRKTAAAISSGDQVAVHKVRFLPRRDHFRKFFVYTATGIVCWYTWTTIATLPLRLLDMKDLPEIEDEEEDDPLFIPFPFTDKQVQPPPYAGKEEEWQSFVAFNNDRDHRNRAKHDLAMLVKKTAENNSQIKRWAKKDLELTLGPNWLIITYPDRPPPEFIRTGIEFSDEAISIKTQKVDTRTKTMIDRVLKPYPLATSSYAFVKAFFKQSTSDVVKLFGYSENNDISTSNPDPDLAKTLKRLEARQITEGGAATNSSSAAASTTSKTDPEVASAQKSTLPGSAPARAPAAAKDPDQPGQEQDKKALVKESIPGYTELANKSQRPWAAFTQQWRRSWRPLKYFPPRGCVAIHGMVALESPKGRIYIDVSAWYNPIKKEFHQESMQLGLKAISPTHQSPRR</sequence>
<feature type="compositionally biased region" description="Low complexity" evidence="1">
    <location>
        <begin position="266"/>
        <end position="279"/>
    </location>
</feature>
<feature type="region of interest" description="Disordered" evidence="1">
    <location>
        <begin position="262"/>
        <end position="317"/>
    </location>
</feature>
<organism evidence="3 4">
    <name type="scientific">Diaporthe vaccinii</name>
    <dbReference type="NCBI Taxonomy" id="105482"/>
    <lineage>
        <taxon>Eukaryota</taxon>
        <taxon>Fungi</taxon>
        <taxon>Dikarya</taxon>
        <taxon>Ascomycota</taxon>
        <taxon>Pezizomycotina</taxon>
        <taxon>Sordariomycetes</taxon>
        <taxon>Sordariomycetidae</taxon>
        <taxon>Diaporthales</taxon>
        <taxon>Diaporthaceae</taxon>
        <taxon>Diaporthe</taxon>
        <taxon>Diaporthe eres species complex</taxon>
    </lineage>
</organism>
<evidence type="ECO:0000256" key="1">
    <source>
        <dbReference type="SAM" id="MobiDB-lite"/>
    </source>
</evidence>
<protein>
    <submittedName>
        <fullName evidence="3">Uncharacterized protein</fullName>
    </submittedName>
</protein>
<keyword evidence="2" id="KW-0812">Transmembrane</keyword>
<name>A0ABR4DZ94_9PEZI</name>
<reference evidence="3 4" key="1">
    <citation type="submission" date="2024-03" db="EMBL/GenBank/DDBJ databases">
        <title>A high-quality draft genome sequence of Diaporthe vaccinii, a causative agent of upright dieback and viscid rot disease in cranberry plants.</title>
        <authorList>
            <person name="Sarrasin M."/>
            <person name="Lang B.F."/>
            <person name="Burger G."/>
        </authorList>
    </citation>
    <scope>NUCLEOTIDE SEQUENCE [LARGE SCALE GENOMIC DNA]</scope>
    <source>
        <strain evidence="3 4">IS7</strain>
    </source>
</reference>
<comment type="caution">
    <text evidence="3">The sequence shown here is derived from an EMBL/GenBank/DDBJ whole genome shotgun (WGS) entry which is preliminary data.</text>
</comment>
<keyword evidence="4" id="KW-1185">Reference proteome</keyword>
<keyword evidence="2" id="KW-0472">Membrane</keyword>
<keyword evidence="2" id="KW-1133">Transmembrane helix</keyword>
<feature type="compositionally biased region" description="Basic and acidic residues" evidence="1">
    <location>
        <begin position="306"/>
        <end position="317"/>
    </location>
</feature>
<accession>A0ABR4DZ94</accession>
<evidence type="ECO:0000313" key="4">
    <source>
        <dbReference type="Proteomes" id="UP001600888"/>
    </source>
</evidence>
<evidence type="ECO:0000256" key="2">
    <source>
        <dbReference type="SAM" id="Phobius"/>
    </source>
</evidence>
<dbReference type="Proteomes" id="UP001600888">
    <property type="component" value="Unassembled WGS sequence"/>
</dbReference>
<proteinExistence type="predicted"/>
<evidence type="ECO:0000313" key="3">
    <source>
        <dbReference type="EMBL" id="KAL2275491.1"/>
    </source>
</evidence>